<organism evidence="2 3">
    <name type="scientific">Odynerus spinipes</name>
    <dbReference type="NCBI Taxonomy" id="1348599"/>
    <lineage>
        <taxon>Eukaryota</taxon>
        <taxon>Metazoa</taxon>
        <taxon>Ecdysozoa</taxon>
        <taxon>Arthropoda</taxon>
        <taxon>Hexapoda</taxon>
        <taxon>Insecta</taxon>
        <taxon>Pterygota</taxon>
        <taxon>Neoptera</taxon>
        <taxon>Endopterygota</taxon>
        <taxon>Hymenoptera</taxon>
        <taxon>Apocrita</taxon>
        <taxon>Aculeata</taxon>
        <taxon>Vespoidea</taxon>
        <taxon>Vespidae</taxon>
        <taxon>Eumeninae</taxon>
        <taxon>Odynerus</taxon>
    </lineage>
</organism>
<dbReference type="EMBL" id="JAIFRP010004945">
    <property type="protein sequence ID" value="KAK2574779.1"/>
    <property type="molecule type" value="Genomic_DNA"/>
</dbReference>
<feature type="compositionally biased region" description="Gly residues" evidence="1">
    <location>
        <begin position="28"/>
        <end position="38"/>
    </location>
</feature>
<dbReference type="Proteomes" id="UP001258017">
    <property type="component" value="Unassembled WGS sequence"/>
</dbReference>
<evidence type="ECO:0000313" key="2">
    <source>
        <dbReference type="EMBL" id="KAK2574779.1"/>
    </source>
</evidence>
<feature type="region of interest" description="Disordered" evidence="1">
    <location>
        <begin position="247"/>
        <end position="304"/>
    </location>
</feature>
<proteinExistence type="predicted"/>
<gene>
    <name evidence="2" type="ORF">KPH14_013098</name>
</gene>
<feature type="compositionally biased region" description="Low complexity" evidence="1">
    <location>
        <begin position="287"/>
        <end position="298"/>
    </location>
</feature>
<reference evidence="2" key="1">
    <citation type="submission" date="2021-08" db="EMBL/GenBank/DDBJ databases">
        <authorList>
            <person name="Misof B."/>
            <person name="Oliver O."/>
            <person name="Podsiadlowski L."/>
            <person name="Donath A."/>
            <person name="Peters R."/>
            <person name="Mayer C."/>
            <person name="Rust J."/>
            <person name="Gunkel S."/>
            <person name="Lesny P."/>
            <person name="Martin S."/>
            <person name="Oeyen J.P."/>
            <person name="Petersen M."/>
            <person name="Panagiotis P."/>
            <person name="Wilbrandt J."/>
            <person name="Tanja T."/>
        </authorList>
    </citation>
    <scope>NUCLEOTIDE SEQUENCE</scope>
    <source>
        <strain evidence="2">GBR_01_08_01A</strain>
        <tissue evidence="2">Thorax + abdomen</tissue>
    </source>
</reference>
<reference evidence="2" key="2">
    <citation type="journal article" date="2023" name="Commun. Biol.">
        <title>Intrasexual cuticular hydrocarbon dimorphism in a wasp sheds light on hydrocarbon biosynthesis genes in Hymenoptera.</title>
        <authorList>
            <person name="Moris V.C."/>
            <person name="Podsiadlowski L."/>
            <person name="Martin S."/>
            <person name="Oeyen J.P."/>
            <person name="Donath A."/>
            <person name="Petersen M."/>
            <person name="Wilbrandt J."/>
            <person name="Misof B."/>
            <person name="Liedtke D."/>
            <person name="Thamm M."/>
            <person name="Scheiner R."/>
            <person name="Schmitt T."/>
            <person name="Niehuis O."/>
        </authorList>
    </citation>
    <scope>NUCLEOTIDE SEQUENCE</scope>
    <source>
        <strain evidence="2">GBR_01_08_01A</strain>
    </source>
</reference>
<keyword evidence="3" id="KW-1185">Reference proteome</keyword>
<feature type="non-terminal residue" evidence="2">
    <location>
        <position position="304"/>
    </location>
</feature>
<feature type="compositionally biased region" description="Basic and acidic residues" evidence="1">
    <location>
        <begin position="264"/>
        <end position="285"/>
    </location>
</feature>
<sequence length="304" mass="33524">MSTLNDVKPLKRSSTHRKQHVQRDVSGSGAGSGLVGGAGGVRGSRSGFGGTVAGGGGINGSTTNAVANSANADVSLVFPFDVRFIGKGKVRLRSLRFRTISPNDKIGSNESETSNEIFRPQESGEEFVAPLRINDFLLLQNVIEIPWSYNLYVLINAANETFNVNFVTLLVTDVLHTQRIVDTENTMYSKNADYPSNRSSALSSDDATIKLNYVLRDVAVSATSLYDFMNELNNAYRFEPTHSSMLFSKSSPESTNRRYPHRRTAADDDRRDSGDRLDHKDDNYDKTATGANYNGYNNDYSDYQ</sequence>
<comment type="caution">
    <text evidence="2">The sequence shown here is derived from an EMBL/GenBank/DDBJ whole genome shotgun (WGS) entry which is preliminary data.</text>
</comment>
<protein>
    <submittedName>
        <fullName evidence="2">Uncharacterized protein</fullName>
    </submittedName>
</protein>
<evidence type="ECO:0000256" key="1">
    <source>
        <dbReference type="SAM" id="MobiDB-lite"/>
    </source>
</evidence>
<accession>A0AAD9R862</accession>
<evidence type="ECO:0000313" key="3">
    <source>
        <dbReference type="Proteomes" id="UP001258017"/>
    </source>
</evidence>
<name>A0AAD9R862_9HYME</name>
<dbReference type="AlphaFoldDB" id="A0AAD9R862"/>
<feature type="compositionally biased region" description="Basic residues" evidence="1">
    <location>
        <begin position="10"/>
        <end position="20"/>
    </location>
</feature>
<feature type="region of interest" description="Disordered" evidence="1">
    <location>
        <begin position="1"/>
        <end position="38"/>
    </location>
</feature>